<feature type="transmembrane region" description="Helical" evidence="1">
    <location>
        <begin position="33"/>
        <end position="52"/>
    </location>
</feature>
<evidence type="ECO:0000256" key="1">
    <source>
        <dbReference type="SAM" id="Phobius"/>
    </source>
</evidence>
<keyword evidence="1" id="KW-1133">Transmembrane helix</keyword>
<keyword evidence="1" id="KW-0472">Membrane</keyword>
<name>A0A7W6WM54_9PROT</name>
<dbReference type="AlphaFoldDB" id="A0A7W6WM54"/>
<sequence>MFITLVVTACVAALVAGVILLGFRTVGRRPPKYVLPMAIALSILAYVTYSRYTWSDTVIGRMPESVEIIHLYRESSPLEPWTYLWPRVTHFAAIDRDAVAGHPSLPGVYLVPLILVGEGDPTVTVPHVLDCVQGRRANLGYDASLNPADLPETVTWQTGREPDFLFDAVCD</sequence>
<dbReference type="Proteomes" id="UP000555728">
    <property type="component" value="Unassembled WGS sequence"/>
</dbReference>
<proteinExistence type="predicted"/>
<evidence type="ECO:0000313" key="3">
    <source>
        <dbReference type="Proteomes" id="UP000555728"/>
    </source>
</evidence>
<evidence type="ECO:0000313" key="2">
    <source>
        <dbReference type="EMBL" id="MBB4287413.1"/>
    </source>
</evidence>
<reference evidence="2 3" key="1">
    <citation type="submission" date="2020-08" db="EMBL/GenBank/DDBJ databases">
        <title>Genome sequencing of Purple Non-Sulfur Bacteria from various extreme environments.</title>
        <authorList>
            <person name="Mayer M."/>
        </authorList>
    </citation>
    <scope>NUCLEOTIDE SEQUENCE [LARGE SCALE GENOMIC DNA]</scope>
    <source>
        <strain evidence="2 3">JA135</strain>
    </source>
</reference>
<dbReference type="RefSeq" id="WP_184437135.1">
    <property type="nucleotide sequence ID" value="NZ_JACIGI010000036.1"/>
</dbReference>
<dbReference type="EMBL" id="JACIGI010000036">
    <property type="protein sequence ID" value="MBB4287413.1"/>
    <property type="molecule type" value="Genomic_DNA"/>
</dbReference>
<keyword evidence="1" id="KW-0812">Transmembrane</keyword>
<organism evidence="2 3">
    <name type="scientific">Roseospira goensis</name>
    <dbReference type="NCBI Taxonomy" id="391922"/>
    <lineage>
        <taxon>Bacteria</taxon>
        <taxon>Pseudomonadati</taxon>
        <taxon>Pseudomonadota</taxon>
        <taxon>Alphaproteobacteria</taxon>
        <taxon>Rhodospirillales</taxon>
        <taxon>Rhodospirillaceae</taxon>
        <taxon>Roseospira</taxon>
    </lineage>
</organism>
<keyword evidence="3" id="KW-1185">Reference proteome</keyword>
<gene>
    <name evidence="2" type="ORF">GGD88_003161</name>
</gene>
<comment type="caution">
    <text evidence="2">The sequence shown here is derived from an EMBL/GenBank/DDBJ whole genome shotgun (WGS) entry which is preliminary data.</text>
</comment>
<accession>A0A7W6WM54</accession>
<protein>
    <submittedName>
        <fullName evidence="2">Uncharacterized protein</fullName>
    </submittedName>
</protein>